<dbReference type="EMBL" id="JAUYVL010000004">
    <property type="protein sequence ID" value="MDP2501061.1"/>
    <property type="molecule type" value="Genomic_DNA"/>
</dbReference>
<accession>A0AB35MX85</accession>
<comment type="caution">
    <text evidence="2">The sequence shown here is derived from an EMBL/GenBank/DDBJ whole genome shotgun (WGS) entry which is preliminary data.</text>
</comment>
<name>A0AB35MX85_VIBSP</name>
<evidence type="ECO:0000313" key="3">
    <source>
        <dbReference type="Proteomes" id="UP001177935"/>
    </source>
</evidence>
<dbReference type="RefSeq" id="WP_102562032.1">
    <property type="nucleotide sequence ID" value="NZ_CAWNUI010000092.1"/>
</dbReference>
<evidence type="ECO:0000313" key="2">
    <source>
        <dbReference type="EMBL" id="MDP2501061.1"/>
    </source>
</evidence>
<feature type="domain" description="Zorya protein ZorC EH" evidence="1">
    <location>
        <begin position="302"/>
        <end position="425"/>
    </location>
</feature>
<proteinExistence type="predicted"/>
<dbReference type="Pfam" id="PF15611">
    <property type="entry name" value="EH_Signature"/>
    <property type="match status" value="1"/>
</dbReference>
<dbReference type="AlphaFoldDB" id="A0AB35MX85"/>
<dbReference type="Proteomes" id="UP001177935">
    <property type="component" value="Unassembled WGS sequence"/>
</dbReference>
<gene>
    <name evidence="2" type="ORF">Q8W42_10100</name>
</gene>
<reference evidence="2" key="1">
    <citation type="submission" date="2023-07" db="EMBL/GenBank/DDBJ databases">
        <title>Genome content predicts the carbon catabolic preferences of heterotrophic bacteria.</title>
        <authorList>
            <person name="Gralka M."/>
        </authorList>
    </citation>
    <scope>NUCLEOTIDE SEQUENCE</scope>
    <source>
        <strain evidence="2">6E02</strain>
    </source>
</reference>
<dbReference type="SUPFAM" id="SSF81901">
    <property type="entry name" value="HCP-like"/>
    <property type="match status" value="1"/>
</dbReference>
<protein>
    <submittedName>
        <fullName evidence="2">EH signature domain-containing protein</fullName>
    </submittedName>
</protein>
<organism evidence="2 3">
    <name type="scientific">Vibrio splendidus</name>
    <dbReference type="NCBI Taxonomy" id="29497"/>
    <lineage>
        <taxon>Bacteria</taxon>
        <taxon>Pseudomonadati</taxon>
        <taxon>Pseudomonadota</taxon>
        <taxon>Gammaproteobacteria</taxon>
        <taxon>Vibrionales</taxon>
        <taxon>Vibrionaceae</taxon>
        <taxon>Vibrio</taxon>
    </lineage>
</organism>
<dbReference type="InterPro" id="IPR028943">
    <property type="entry name" value="ZorC_EH_Signature_dom"/>
</dbReference>
<sequence length="680" mass="78476">MSNKGFTFNQPVVPGANSLDRMSFDDFYNMGDLEGNLPSFPPKTIKQIIQLVDQGKSEQISILEWLDAVDNQNQWNELEASEVNDACRAIWYAMCTNVALGDIAFFKVALALDGKPTSIIPDLIQSMDIVQGVSELADLERKKIDWLQAIRSQGYQSMSQYCFDNNRTPKSYVKYLRLPKANSYERNLSAELVKIAPKPLTSVADLWLKECFRSLKTTNDKLAFCDTAIGYFKDYDYGKHVEDILEEKCLPTGDDSFWYSLSEQSKSILKKKFNISSYYELKSISRLLTSEHGKVYLDFEEHEARQIHSRTMFWSNYSARFNRIRALLPAQTLQYLMSQGYSPSGQIEALSDKSHYQCEVLIFELDKIIAVEFLRGDLSETRFFKNTEWNAKRLFESSDLTIEAIREMSQLDVHDHLTSWQYFCEKLLRTKFKLLPNSDIPYFKGLPPAVNSYSETRGLPKPEQSYLDERARKLERWVEHFWETEFKTSKYGEQSGLQQKSNVYLSKAYVAKQLGKDEDHELYIMKAANQGNAEAMYRHGITLVKGTNSERREGEKNIIKSANLGHKLAAEFADKFGISRYSEKLIGFKEQLTYIKDTNKIWIGFHSTRGWVKLDRTLYGNTSSSKSDMMFVDLKNKKPFFVPRNSWSSPKFIFGPSFVDTANDNQLADLEKILANYKVK</sequence>
<evidence type="ECO:0000259" key="1">
    <source>
        <dbReference type="Pfam" id="PF15611"/>
    </source>
</evidence>